<dbReference type="Gene3D" id="1.25.40.10">
    <property type="entry name" value="Tetratricopeptide repeat domain"/>
    <property type="match status" value="1"/>
</dbReference>
<reference evidence="2" key="1">
    <citation type="journal article" date="2022" name="IScience">
        <title>Evolution of zygomycete secretomes and the origins of terrestrial fungal ecologies.</title>
        <authorList>
            <person name="Chang Y."/>
            <person name="Wang Y."/>
            <person name="Mondo S."/>
            <person name="Ahrendt S."/>
            <person name="Andreopoulos W."/>
            <person name="Barry K."/>
            <person name="Beard J."/>
            <person name="Benny G.L."/>
            <person name="Blankenship S."/>
            <person name="Bonito G."/>
            <person name="Cuomo C."/>
            <person name="Desiro A."/>
            <person name="Gervers K.A."/>
            <person name="Hundley H."/>
            <person name="Kuo A."/>
            <person name="LaButti K."/>
            <person name="Lang B.F."/>
            <person name="Lipzen A."/>
            <person name="O'Donnell K."/>
            <person name="Pangilinan J."/>
            <person name="Reynolds N."/>
            <person name="Sandor L."/>
            <person name="Smith M.E."/>
            <person name="Tsang A."/>
            <person name="Grigoriev I.V."/>
            <person name="Stajich J.E."/>
            <person name="Spatafora J.W."/>
        </authorList>
    </citation>
    <scope>NUCLEOTIDE SEQUENCE</scope>
    <source>
        <strain evidence="2">RSA 2281</strain>
    </source>
</reference>
<dbReference type="Gene3D" id="1.20.1280.50">
    <property type="match status" value="1"/>
</dbReference>
<evidence type="ECO:0000259" key="1">
    <source>
        <dbReference type="Pfam" id="PF12937"/>
    </source>
</evidence>
<dbReference type="Pfam" id="PF12937">
    <property type="entry name" value="F-box-like"/>
    <property type="match status" value="1"/>
</dbReference>
<dbReference type="SUPFAM" id="SSF81383">
    <property type="entry name" value="F-box domain"/>
    <property type="match status" value="1"/>
</dbReference>
<evidence type="ECO:0000313" key="2">
    <source>
        <dbReference type="EMBL" id="KAI9257195.1"/>
    </source>
</evidence>
<dbReference type="EMBL" id="JAIXMP010000020">
    <property type="protein sequence ID" value="KAI9257195.1"/>
    <property type="molecule type" value="Genomic_DNA"/>
</dbReference>
<comment type="caution">
    <text evidence="2">The sequence shown here is derived from an EMBL/GenBank/DDBJ whole genome shotgun (WGS) entry which is preliminary data.</text>
</comment>
<dbReference type="SUPFAM" id="SSF48452">
    <property type="entry name" value="TPR-like"/>
    <property type="match status" value="1"/>
</dbReference>
<protein>
    <recommendedName>
        <fullName evidence="1">F-box domain-containing protein</fullName>
    </recommendedName>
</protein>
<evidence type="ECO:0000313" key="3">
    <source>
        <dbReference type="Proteomes" id="UP001209540"/>
    </source>
</evidence>
<sequence length="287" mass="32951">MTIQDLIGYVTEDQLECHTLQQFSGNAKKAFAIKRYDVAIDQLTAAIGEINRNLLATILLKRAVVQGFRGTPEAGLIDAYKVIELLPDQPEGYLCAASLLRSMNENSAAMRVYSIAFSRININNNNNNNSEERKHEEGYQRLIRAKCNLENQIDCINTTLLRKLPLELLGHIFTSSLLSVRDRIQCASTCRAWRGFLLDEIPRMWRQIDLVDMPEDVMIRQLSNVRSTQIRKVRIQFNGKRKAQLTERVLRYLTDNQYNRLEVLGNNTNKNINISHTIIIPFLFLAI</sequence>
<keyword evidence="3" id="KW-1185">Reference proteome</keyword>
<dbReference type="InterPro" id="IPR001810">
    <property type="entry name" value="F-box_dom"/>
</dbReference>
<accession>A0AAD5PBP8</accession>
<organism evidence="2 3">
    <name type="scientific">Phascolomyces articulosus</name>
    <dbReference type="NCBI Taxonomy" id="60185"/>
    <lineage>
        <taxon>Eukaryota</taxon>
        <taxon>Fungi</taxon>
        <taxon>Fungi incertae sedis</taxon>
        <taxon>Mucoromycota</taxon>
        <taxon>Mucoromycotina</taxon>
        <taxon>Mucoromycetes</taxon>
        <taxon>Mucorales</taxon>
        <taxon>Lichtheimiaceae</taxon>
        <taxon>Phascolomyces</taxon>
    </lineage>
</organism>
<dbReference type="AlphaFoldDB" id="A0AAD5PBP8"/>
<name>A0AAD5PBP8_9FUNG</name>
<proteinExistence type="predicted"/>
<gene>
    <name evidence="2" type="ORF">BDA99DRAFT_133024</name>
</gene>
<dbReference type="InterPro" id="IPR011990">
    <property type="entry name" value="TPR-like_helical_dom_sf"/>
</dbReference>
<dbReference type="Proteomes" id="UP001209540">
    <property type="component" value="Unassembled WGS sequence"/>
</dbReference>
<reference evidence="2" key="2">
    <citation type="submission" date="2023-02" db="EMBL/GenBank/DDBJ databases">
        <authorList>
            <consortium name="DOE Joint Genome Institute"/>
            <person name="Mondo S.J."/>
            <person name="Chang Y."/>
            <person name="Wang Y."/>
            <person name="Ahrendt S."/>
            <person name="Andreopoulos W."/>
            <person name="Barry K."/>
            <person name="Beard J."/>
            <person name="Benny G.L."/>
            <person name="Blankenship S."/>
            <person name="Bonito G."/>
            <person name="Cuomo C."/>
            <person name="Desiro A."/>
            <person name="Gervers K.A."/>
            <person name="Hundley H."/>
            <person name="Kuo A."/>
            <person name="LaButti K."/>
            <person name="Lang B.F."/>
            <person name="Lipzen A."/>
            <person name="O'Donnell K."/>
            <person name="Pangilinan J."/>
            <person name="Reynolds N."/>
            <person name="Sandor L."/>
            <person name="Smith M.W."/>
            <person name="Tsang A."/>
            <person name="Grigoriev I.V."/>
            <person name="Stajich J.E."/>
            <person name="Spatafora J.W."/>
        </authorList>
    </citation>
    <scope>NUCLEOTIDE SEQUENCE</scope>
    <source>
        <strain evidence="2">RSA 2281</strain>
    </source>
</reference>
<feature type="domain" description="F-box" evidence="1">
    <location>
        <begin position="162"/>
        <end position="210"/>
    </location>
</feature>
<dbReference type="InterPro" id="IPR036047">
    <property type="entry name" value="F-box-like_dom_sf"/>
</dbReference>